<name>A0A369QME3_9BACT</name>
<dbReference type="EMBL" id="QASA01000001">
    <property type="protein sequence ID" value="RDC65510.1"/>
    <property type="molecule type" value="Genomic_DNA"/>
</dbReference>
<proteinExistence type="predicted"/>
<dbReference type="Pfam" id="PF12771">
    <property type="entry name" value="SusD-like_2"/>
    <property type="match status" value="1"/>
</dbReference>
<dbReference type="InterPro" id="IPR041662">
    <property type="entry name" value="SusD-like_2"/>
</dbReference>
<evidence type="ECO:0000313" key="2">
    <source>
        <dbReference type="Proteomes" id="UP000253919"/>
    </source>
</evidence>
<dbReference type="Proteomes" id="UP000253919">
    <property type="component" value="Unassembled WGS sequence"/>
</dbReference>
<dbReference type="PROSITE" id="PS51257">
    <property type="entry name" value="PROKAR_LIPOPROTEIN"/>
    <property type="match status" value="1"/>
</dbReference>
<gene>
    <name evidence="1" type="ORF">AHMF7616_04140</name>
</gene>
<organism evidence="1 2">
    <name type="scientific">Adhaeribacter pallidiroseus</name>
    <dbReference type="NCBI Taxonomy" id="2072847"/>
    <lineage>
        <taxon>Bacteria</taxon>
        <taxon>Pseudomonadati</taxon>
        <taxon>Bacteroidota</taxon>
        <taxon>Cytophagia</taxon>
        <taxon>Cytophagales</taxon>
        <taxon>Hymenobacteraceae</taxon>
        <taxon>Adhaeribacter</taxon>
    </lineage>
</organism>
<keyword evidence="2" id="KW-1185">Reference proteome</keyword>
<protein>
    <recommendedName>
        <fullName evidence="3">SusD/RagB family nutrient-binding outer membrane lipoprotein</fullName>
    </recommendedName>
</protein>
<evidence type="ECO:0008006" key="3">
    <source>
        <dbReference type="Google" id="ProtNLM"/>
    </source>
</evidence>
<evidence type="ECO:0000313" key="1">
    <source>
        <dbReference type="EMBL" id="RDC65510.1"/>
    </source>
</evidence>
<comment type="caution">
    <text evidence="1">The sequence shown here is derived from an EMBL/GenBank/DDBJ whole genome shotgun (WGS) entry which is preliminary data.</text>
</comment>
<dbReference type="Gene3D" id="1.25.40.390">
    <property type="match status" value="1"/>
</dbReference>
<reference evidence="1 2" key="1">
    <citation type="submission" date="2018-04" db="EMBL/GenBank/DDBJ databases">
        <title>Adhaeribacter sp. HMF7616 genome sequencing and assembly.</title>
        <authorList>
            <person name="Kang H."/>
            <person name="Kang J."/>
            <person name="Cha I."/>
            <person name="Kim H."/>
            <person name="Joh K."/>
        </authorList>
    </citation>
    <scope>NUCLEOTIDE SEQUENCE [LARGE SCALE GENOMIC DNA]</scope>
    <source>
        <strain evidence="1 2">HMF7616</strain>
    </source>
</reference>
<sequence length="526" mass="58160">MNSKRSGIMKNFKIYIIGLLTIFGSLSGCDEGFDELNTNKVDPTTLTPSFLMNNAIINTSFQDGFGTLVHLSYTFPIVQQIVTPFGSSLSGGNYNQNNVDNTARIWTTYYRTVVRDIVDVIQKTQGVEASSNTYHAARIWKAYVFQMLTDTYGDVPYFEAGKGFSEEIISPKYDSQEAIYKDILKELDEASAALDAAKTADPTDILYGGNVIKWKRFGYSLMLRAAMRLTKADPTLAQTYVAKAVAGGVMQANADNAATRHTALYVNWLADHLGAREKANYYLAAPFVDYLKTTNDPRLKAIAVRYVGAKSGSEQVIARATTDPSQQIGMPMGYDNVSIAQTFPTLGVASLWDFSQVNINTVLNRTAAPTYHVTHAQTQLLLAEAAVRGWVTGDPATYFTNGVTANLEQFAEYGANAAIPSADIQAYVQAHPLDVSTTEKSLEQINTQYWVASFLNGSELFANFRRSGYPALAPNPYPGREITEEAFIRRLNYPDTELVVNQANVNEALTRQGPNKLDVRVWWDKK</sequence>
<accession>A0A369QME3</accession>
<dbReference type="SUPFAM" id="SSF48452">
    <property type="entry name" value="TPR-like"/>
    <property type="match status" value="1"/>
</dbReference>
<dbReference type="InterPro" id="IPR011990">
    <property type="entry name" value="TPR-like_helical_dom_sf"/>
</dbReference>
<dbReference type="AlphaFoldDB" id="A0A369QME3"/>